<organism evidence="1 2">
    <name type="scientific">Romanomermis culicivorax</name>
    <name type="common">Nematode worm</name>
    <dbReference type="NCBI Taxonomy" id="13658"/>
    <lineage>
        <taxon>Eukaryota</taxon>
        <taxon>Metazoa</taxon>
        <taxon>Ecdysozoa</taxon>
        <taxon>Nematoda</taxon>
        <taxon>Enoplea</taxon>
        <taxon>Dorylaimia</taxon>
        <taxon>Mermithida</taxon>
        <taxon>Mermithoidea</taxon>
        <taxon>Mermithidae</taxon>
        <taxon>Romanomermis</taxon>
    </lineage>
</organism>
<name>A0A915J0P0_ROMCU</name>
<proteinExistence type="predicted"/>
<evidence type="ECO:0000313" key="2">
    <source>
        <dbReference type="WBParaSite" id="nRc.2.0.1.t19483-RA"/>
    </source>
</evidence>
<sequence length="80" mass="9574">MEAVDFIELVDNINEDQVVNIISRVDPFEIYNDRDFYLRYRFGKPACREIIHILYDRIKRLTNRHQALLPEIQSLHAATQ</sequence>
<evidence type="ECO:0000313" key="1">
    <source>
        <dbReference type="Proteomes" id="UP000887565"/>
    </source>
</evidence>
<keyword evidence="1" id="KW-1185">Reference proteome</keyword>
<accession>A0A915J0P0</accession>
<dbReference type="AlphaFoldDB" id="A0A915J0P0"/>
<dbReference type="Proteomes" id="UP000887565">
    <property type="component" value="Unplaced"/>
</dbReference>
<reference evidence="2" key="1">
    <citation type="submission" date="2022-11" db="UniProtKB">
        <authorList>
            <consortium name="WormBaseParasite"/>
        </authorList>
    </citation>
    <scope>IDENTIFICATION</scope>
</reference>
<dbReference type="WBParaSite" id="nRc.2.0.1.t19483-RA">
    <property type="protein sequence ID" value="nRc.2.0.1.t19483-RA"/>
    <property type="gene ID" value="nRc.2.0.1.g19483"/>
</dbReference>
<protein>
    <submittedName>
        <fullName evidence="2">Uncharacterized protein</fullName>
    </submittedName>
</protein>